<dbReference type="SMART" id="SM00239">
    <property type="entry name" value="C2"/>
    <property type="match status" value="1"/>
</dbReference>
<sequence>MECRTLDLTIISAEGLKSINKYDVYVVVHGTDGRELQITPVLKNAGSSDQLTWNFPMKFTIDEAEGIKDSLNLVIKIMAVNWLTRKTLGKRLSWWITVVRRNQHCHGAAKRLSWWITVVRRNQHCHGAWQWLSWWITVDMMALGLVNNFIFETSCQEMFLNDMLLLSSLDSDLLFKHKLYCISLRINFHLRGVAELESAVAEEASG</sequence>
<evidence type="ECO:0000313" key="3">
    <source>
        <dbReference type="Proteomes" id="UP000245207"/>
    </source>
</evidence>
<dbReference type="SUPFAM" id="SSF49562">
    <property type="entry name" value="C2 domain (Calcium/lipid-binding domain, CaLB)"/>
    <property type="match status" value="1"/>
</dbReference>
<reference evidence="2 3" key="1">
    <citation type="journal article" date="2018" name="Mol. Plant">
        <title>The genome of Artemisia annua provides insight into the evolution of Asteraceae family and artemisinin biosynthesis.</title>
        <authorList>
            <person name="Shen Q."/>
            <person name="Zhang L."/>
            <person name="Liao Z."/>
            <person name="Wang S."/>
            <person name="Yan T."/>
            <person name="Shi P."/>
            <person name="Liu M."/>
            <person name="Fu X."/>
            <person name="Pan Q."/>
            <person name="Wang Y."/>
            <person name="Lv Z."/>
            <person name="Lu X."/>
            <person name="Zhang F."/>
            <person name="Jiang W."/>
            <person name="Ma Y."/>
            <person name="Chen M."/>
            <person name="Hao X."/>
            <person name="Li L."/>
            <person name="Tang Y."/>
            <person name="Lv G."/>
            <person name="Zhou Y."/>
            <person name="Sun X."/>
            <person name="Brodelius P.E."/>
            <person name="Rose J.K.C."/>
            <person name="Tang K."/>
        </authorList>
    </citation>
    <scope>NUCLEOTIDE SEQUENCE [LARGE SCALE GENOMIC DNA]</scope>
    <source>
        <strain evidence="3">cv. Huhao1</strain>
        <tissue evidence="2">Leaf</tissue>
    </source>
</reference>
<keyword evidence="3" id="KW-1185">Reference proteome</keyword>
<evidence type="ECO:0000313" key="2">
    <source>
        <dbReference type="EMBL" id="PWA98721.1"/>
    </source>
</evidence>
<gene>
    <name evidence="2" type="ORF">CTI12_AA015040</name>
</gene>
<feature type="domain" description="C2" evidence="1">
    <location>
        <begin position="5"/>
        <end position="107"/>
    </location>
</feature>
<comment type="caution">
    <text evidence="2">The sequence shown here is derived from an EMBL/GenBank/DDBJ whole genome shotgun (WGS) entry which is preliminary data.</text>
</comment>
<evidence type="ECO:0000259" key="1">
    <source>
        <dbReference type="SMART" id="SM00239"/>
    </source>
</evidence>
<proteinExistence type="predicted"/>
<dbReference type="InterPro" id="IPR035892">
    <property type="entry name" value="C2_domain_sf"/>
</dbReference>
<protein>
    <submittedName>
        <fullName evidence="2">C2 calcium-dependent membrane targeting</fullName>
    </submittedName>
</protein>
<dbReference type="OrthoDB" id="270970at2759"/>
<organism evidence="2 3">
    <name type="scientific">Artemisia annua</name>
    <name type="common">Sweet wormwood</name>
    <dbReference type="NCBI Taxonomy" id="35608"/>
    <lineage>
        <taxon>Eukaryota</taxon>
        <taxon>Viridiplantae</taxon>
        <taxon>Streptophyta</taxon>
        <taxon>Embryophyta</taxon>
        <taxon>Tracheophyta</taxon>
        <taxon>Spermatophyta</taxon>
        <taxon>Magnoliopsida</taxon>
        <taxon>eudicotyledons</taxon>
        <taxon>Gunneridae</taxon>
        <taxon>Pentapetalae</taxon>
        <taxon>asterids</taxon>
        <taxon>campanulids</taxon>
        <taxon>Asterales</taxon>
        <taxon>Asteraceae</taxon>
        <taxon>Asteroideae</taxon>
        <taxon>Anthemideae</taxon>
        <taxon>Artemisiinae</taxon>
        <taxon>Artemisia</taxon>
    </lineage>
</organism>
<accession>A0A2U1QL41</accession>
<dbReference type="InterPro" id="IPR000008">
    <property type="entry name" value="C2_dom"/>
</dbReference>
<dbReference type="EMBL" id="PKPP01000052">
    <property type="protein sequence ID" value="PWA98721.1"/>
    <property type="molecule type" value="Genomic_DNA"/>
</dbReference>
<dbReference type="AlphaFoldDB" id="A0A2U1QL41"/>
<name>A0A2U1QL41_ARTAN</name>
<dbReference type="Proteomes" id="UP000245207">
    <property type="component" value="Unassembled WGS sequence"/>
</dbReference>